<accession>A0A9J5ZSW5</accession>
<evidence type="ECO:0000313" key="3">
    <source>
        <dbReference type="Proteomes" id="UP000824120"/>
    </source>
</evidence>
<comment type="caution">
    <text evidence="2">The sequence shown here is derived from an EMBL/GenBank/DDBJ whole genome shotgun (WGS) entry which is preliminary data.</text>
</comment>
<dbReference type="EMBL" id="JACXVP010000003">
    <property type="protein sequence ID" value="KAG5615195.1"/>
    <property type="molecule type" value="Genomic_DNA"/>
</dbReference>
<evidence type="ECO:0000256" key="1">
    <source>
        <dbReference type="SAM" id="Coils"/>
    </source>
</evidence>
<name>A0A9J5ZSW5_SOLCO</name>
<evidence type="ECO:0000313" key="2">
    <source>
        <dbReference type="EMBL" id="KAG5615195.1"/>
    </source>
</evidence>
<organism evidence="2 3">
    <name type="scientific">Solanum commersonii</name>
    <name type="common">Commerson's wild potato</name>
    <name type="synonym">Commerson's nightshade</name>
    <dbReference type="NCBI Taxonomy" id="4109"/>
    <lineage>
        <taxon>Eukaryota</taxon>
        <taxon>Viridiplantae</taxon>
        <taxon>Streptophyta</taxon>
        <taxon>Embryophyta</taxon>
        <taxon>Tracheophyta</taxon>
        <taxon>Spermatophyta</taxon>
        <taxon>Magnoliopsida</taxon>
        <taxon>eudicotyledons</taxon>
        <taxon>Gunneridae</taxon>
        <taxon>Pentapetalae</taxon>
        <taxon>asterids</taxon>
        <taxon>lamiids</taxon>
        <taxon>Solanales</taxon>
        <taxon>Solanaceae</taxon>
        <taxon>Solanoideae</taxon>
        <taxon>Solaneae</taxon>
        <taxon>Solanum</taxon>
    </lineage>
</organism>
<sequence length="103" mass="11975">MPFVLKNWEIDFVFDTECMTNSALGKSSWTSSRVELKDLNKVMASYTTKLNKAKHRLEVIQADISRDLFNQDLSDQEKVTMLEIQKGIMVEEKVLRQYLELDG</sequence>
<dbReference type="Proteomes" id="UP000824120">
    <property type="component" value="Chromosome 3"/>
</dbReference>
<keyword evidence="3" id="KW-1185">Reference proteome</keyword>
<keyword evidence="1" id="KW-0175">Coiled coil</keyword>
<feature type="coiled-coil region" evidence="1">
    <location>
        <begin position="36"/>
        <end position="63"/>
    </location>
</feature>
<proteinExistence type="predicted"/>
<reference evidence="2 3" key="1">
    <citation type="submission" date="2020-09" db="EMBL/GenBank/DDBJ databases">
        <title>De no assembly of potato wild relative species, Solanum commersonii.</title>
        <authorList>
            <person name="Cho K."/>
        </authorList>
    </citation>
    <scope>NUCLEOTIDE SEQUENCE [LARGE SCALE GENOMIC DNA]</scope>
    <source>
        <strain evidence="2">LZ3.2</strain>
        <tissue evidence="2">Leaf</tissue>
    </source>
</reference>
<protein>
    <submittedName>
        <fullName evidence="2">Uncharacterized protein</fullName>
    </submittedName>
</protein>
<dbReference type="AlphaFoldDB" id="A0A9J5ZSW5"/>
<gene>
    <name evidence="2" type="ORF">H5410_015019</name>
</gene>